<dbReference type="Proteomes" id="UP000016960">
    <property type="component" value="Unassembled WGS sequence"/>
</dbReference>
<evidence type="ECO:0000313" key="2">
    <source>
        <dbReference type="Proteomes" id="UP000016960"/>
    </source>
</evidence>
<dbReference type="eggNOG" id="ENOG5032ZTS">
    <property type="taxonomic scope" value="Bacteria"/>
</dbReference>
<accession>U5DK76</accession>
<proteinExistence type="predicted"/>
<organism evidence="1 2">
    <name type="scientific">Rubidibacter lacunae KORDI 51-2</name>
    <dbReference type="NCBI Taxonomy" id="582515"/>
    <lineage>
        <taxon>Bacteria</taxon>
        <taxon>Bacillati</taxon>
        <taxon>Cyanobacteriota</taxon>
        <taxon>Cyanophyceae</taxon>
        <taxon>Oscillatoriophycideae</taxon>
        <taxon>Chroococcales</taxon>
        <taxon>Aphanothecaceae</taxon>
        <taxon>Rubidibacter</taxon>
    </lineage>
</organism>
<evidence type="ECO:0000313" key="1">
    <source>
        <dbReference type="EMBL" id="ERN40979.1"/>
    </source>
</evidence>
<dbReference type="EMBL" id="ASSJ01000060">
    <property type="protein sequence ID" value="ERN40979.1"/>
    <property type="molecule type" value="Genomic_DNA"/>
</dbReference>
<dbReference type="OrthoDB" id="561517at2"/>
<dbReference type="InParanoid" id="U5DK76"/>
<dbReference type="AlphaFoldDB" id="U5DK76"/>
<keyword evidence="2" id="KW-1185">Reference proteome</keyword>
<sequence length="117" mass="12620">MFQPHRIVALAHADARLYGEVVRAIPARGTLWVRPLLLAAIAADGTVTSVQDARAASDLILPADWFAACLDTEAIPLLAQLHVPTAGKQAIAPPNLHPFIDRVCRLQVGDCRNDLPQ</sequence>
<reference evidence="1 2" key="1">
    <citation type="submission" date="2013-05" db="EMBL/GenBank/DDBJ databases">
        <title>Draft genome sequence of Rubidibacter lacunae KORDI 51-2.</title>
        <authorList>
            <person name="Choi D.H."/>
            <person name="Noh J.H."/>
            <person name="Kwon K.-K."/>
            <person name="Lee J.-H."/>
            <person name="Ryu J.-Y."/>
        </authorList>
    </citation>
    <scope>NUCLEOTIDE SEQUENCE [LARGE SCALE GENOMIC DNA]</scope>
    <source>
        <strain evidence="1 2">KORDI 51-2</strain>
    </source>
</reference>
<comment type="caution">
    <text evidence="1">The sequence shown here is derived from an EMBL/GenBank/DDBJ whole genome shotgun (WGS) entry which is preliminary data.</text>
</comment>
<gene>
    <name evidence="1" type="ORF">KR51_00024840</name>
</gene>
<dbReference type="STRING" id="582515.KR51_00024840"/>
<dbReference type="RefSeq" id="WP_022607762.1">
    <property type="nucleotide sequence ID" value="NZ_ASSJ01000060.1"/>
</dbReference>
<name>U5DK76_9CHRO</name>
<protein>
    <submittedName>
        <fullName evidence="1">Uncharacterized protein</fullName>
    </submittedName>
</protein>